<feature type="domain" description="HTH tetR-type" evidence="3">
    <location>
        <begin position="50"/>
        <end position="110"/>
    </location>
</feature>
<dbReference type="PANTHER" id="PTHR43479:SF11">
    <property type="entry name" value="ACREF_ENVCD OPERON REPRESSOR-RELATED"/>
    <property type="match status" value="1"/>
</dbReference>
<feature type="DNA-binding region" description="H-T-H motif" evidence="2">
    <location>
        <begin position="73"/>
        <end position="92"/>
    </location>
</feature>
<dbReference type="InterPro" id="IPR001647">
    <property type="entry name" value="HTH_TetR"/>
</dbReference>
<dbReference type="GO" id="GO:0003677">
    <property type="term" value="F:DNA binding"/>
    <property type="evidence" value="ECO:0007669"/>
    <property type="project" value="UniProtKB-UniRule"/>
</dbReference>
<evidence type="ECO:0000313" key="5">
    <source>
        <dbReference type="Proteomes" id="UP000273119"/>
    </source>
</evidence>
<dbReference type="Proteomes" id="UP000273119">
    <property type="component" value="Unassembled WGS sequence"/>
</dbReference>
<organism evidence="4 5">
    <name type="scientific">Galactobacter caseinivorans</name>
    <dbReference type="NCBI Taxonomy" id="2676123"/>
    <lineage>
        <taxon>Bacteria</taxon>
        <taxon>Bacillati</taxon>
        <taxon>Actinomycetota</taxon>
        <taxon>Actinomycetes</taxon>
        <taxon>Micrococcales</taxon>
        <taxon>Micrococcaceae</taxon>
        <taxon>Galactobacter</taxon>
    </lineage>
</organism>
<accession>A0A496PJP1</accession>
<dbReference type="PROSITE" id="PS50977">
    <property type="entry name" value="HTH_TETR_2"/>
    <property type="match status" value="1"/>
</dbReference>
<dbReference type="InterPro" id="IPR050624">
    <property type="entry name" value="HTH-type_Tx_Regulator"/>
</dbReference>
<comment type="caution">
    <text evidence="4">The sequence shown here is derived from an EMBL/GenBank/DDBJ whole genome shotgun (WGS) entry which is preliminary data.</text>
</comment>
<evidence type="ECO:0000256" key="2">
    <source>
        <dbReference type="PROSITE-ProRule" id="PRU00335"/>
    </source>
</evidence>
<dbReference type="PANTHER" id="PTHR43479">
    <property type="entry name" value="ACREF/ENVCD OPERON REPRESSOR-RELATED"/>
    <property type="match status" value="1"/>
</dbReference>
<evidence type="ECO:0000313" key="4">
    <source>
        <dbReference type="EMBL" id="RKW70724.1"/>
    </source>
</evidence>
<evidence type="ECO:0000259" key="3">
    <source>
        <dbReference type="PROSITE" id="PS50977"/>
    </source>
</evidence>
<dbReference type="Gene3D" id="1.10.357.10">
    <property type="entry name" value="Tetracycline Repressor, domain 2"/>
    <property type="match status" value="1"/>
</dbReference>
<dbReference type="AlphaFoldDB" id="A0A496PJP1"/>
<name>A0A496PJP1_9MICC</name>
<keyword evidence="1 2" id="KW-0238">DNA-binding</keyword>
<protein>
    <submittedName>
        <fullName evidence="4">TetR/AcrR family transcriptional regulator</fullName>
    </submittedName>
</protein>
<sequence>MSALQGAVLGSALGAARRRGLAPAAAPTYLGAMATPPPAVGHDALDPRAQRTRQALRQAVTELAGTKRVDDISVSELASKAGINRSTFYRNYDSAKEVLREVLYSDFDLWRSAVTSAIPVNGSLVGPWRQVALGVVGHVEANEAIYVTALGNPEAPSSALMHLTASHFEHSILRHFELHPEVLPVVQGSGAALTTLAFARYVSSGLVGLIRAWVQAPAPRSAQAFADTALAALPAWMLELPGERER</sequence>
<dbReference type="EMBL" id="QQXL01000003">
    <property type="protein sequence ID" value="RKW70724.1"/>
    <property type="molecule type" value="Genomic_DNA"/>
</dbReference>
<evidence type="ECO:0000256" key="1">
    <source>
        <dbReference type="ARBA" id="ARBA00023125"/>
    </source>
</evidence>
<dbReference type="InterPro" id="IPR009057">
    <property type="entry name" value="Homeodomain-like_sf"/>
</dbReference>
<gene>
    <name evidence="4" type="ORF">DWQ67_06355</name>
</gene>
<keyword evidence="5" id="KW-1185">Reference proteome</keyword>
<dbReference type="SUPFAM" id="SSF46689">
    <property type="entry name" value="Homeodomain-like"/>
    <property type="match status" value="1"/>
</dbReference>
<reference evidence="4 5" key="1">
    <citation type="submission" date="2018-07" db="EMBL/GenBank/DDBJ databases">
        <title>Arthrobacter sp. nov., isolated from raw cow's milk with high bacterial count.</title>
        <authorList>
            <person name="Hahne J."/>
            <person name="Isele D."/>
            <person name="Lipski A."/>
        </authorList>
    </citation>
    <scope>NUCLEOTIDE SEQUENCE [LARGE SCALE GENOMIC DNA]</scope>
    <source>
        <strain evidence="4 5">JZ R-183</strain>
    </source>
</reference>
<proteinExistence type="predicted"/>